<gene>
    <name evidence="2" type="ORF">Tci_599913</name>
</gene>
<dbReference type="AlphaFoldDB" id="A0A699JCA6"/>
<accession>A0A699JCA6</accession>
<protein>
    <submittedName>
        <fullName evidence="2">Uncharacterized protein</fullName>
    </submittedName>
</protein>
<feature type="region of interest" description="Disordered" evidence="1">
    <location>
        <begin position="175"/>
        <end position="203"/>
    </location>
</feature>
<sequence>PRWDYDPGKLLCCSGFTRVKANHHKLKGNVVVDEAVSSHPIDPELLKVDVAPLAPKLQNNRIVHSDYFKHTQKETVTLREIVEHERSLNPLNTSLDYAFKKIVKRKIWKPIGKVFINIGYIWRPTGRTFTIVGNACSLTMITTTAKVPLRKPIALEFNPPKPVVILVYSQKPKESRNNVPVSKSKINKSLSANKKEPNKSWGSTVPSFSIDECRLSKLFSGI</sequence>
<evidence type="ECO:0000313" key="2">
    <source>
        <dbReference type="EMBL" id="GFA27941.1"/>
    </source>
</evidence>
<proteinExistence type="predicted"/>
<feature type="non-terminal residue" evidence="2">
    <location>
        <position position="1"/>
    </location>
</feature>
<dbReference type="EMBL" id="BKCJ010397294">
    <property type="protein sequence ID" value="GFA27941.1"/>
    <property type="molecule type" value="Genomic_DNA"/>
</dbReference>
<name>A0A699JCA6_TANCI</name>
<comment type="caution">
    <text evidence="2">The sequence shown here is derived from an EMBL/GenBank/DDBJ whole genome shotgun (WGS) entry which is preliminary data.</text>
</comment>
<evidence type="ECO:0000256" key="1">
    <source>
        <dbReference type="SAM" id="MobiDB-lite"/>
    </source>
</evidence>
<reference evidence="2" key="1">
    <citation type="journal article" date="2019" name="Sci. Rep.">
        <title>Draft genome of Tanacetum cinerariifolium, the natural source of mosquito coil.</title>
        <authorList>
            <person name="Yamashiro T."/>
            <person name="Shiraishi A."/>
            <person name="Satake H."/>
            <person name="Nakayama K."/>
        </authorList>
    </citation>
    <scope>NUCLEOTIDE SEQUENCE</scope>
</reference>
<organism evidence="2">
    <name type="scientific">Tanacetum cinerariifolium</name>
    <name type="common">Dalmatian daisy</name>
    <name type="synonym">Chrysanthemum cinerariifolium</name>
    <dbReference type="NCBI Taxonomy" id="118510"/>
    <lineage>
        <taxon>Eukaryota</taxon>
        <taxon>Viridiplantae</taxon>
        <taxon>Streptophyta</taxon>
        <taxon>Embryophyta</taxon>
        <taxon>Tracheophyta</taxon>
        <taxon>Spermatophyta</taxon>
        <taxon>Magnoliopsida</taxon>
        <taxon>eudicotyledons</taxon>
        <taxon>Gunneridae</taxon>
        <taxon>Pentapetalae</taxon>
        <taxon>asterids</taxon>
        <taxon>campanulids</taxon>
        <taxon>Asterales</taxon>
        <taxon>Asteraceae</taxon>
        <taxon>Asteroideae</taxon>
        <taxon>Anthemideae</taxon>
        <taxon>Anthemidinae</taxon>
        <taxon>Tanacetum</taxon>
    </lineage>
</organism>